<dbReference type="AlphaFoldDB" id="A0A917SAA2"/>
<comment type="caution">
    <text evidence="1">The sequence shown here is derived from an EMBL/GenBank/DDBJ whole genome shotgun (WGS) entry which is preliminary data.</text>
</comment>
<dbReference type="Proteomes" id="UP000613840">
    <property type="component" value="Unassembled WGS sequence"/>
</dbReference>
<keyword evidence="2" id="KW-1185">Reference proteome</keyword>
<proteinExistence type="predicted"/>
<gene>
    <name evidence="1" type="ORF">GCM10011575_26320</name>
</gene>
<evidence type="ECO:0000313" key="1">
    <source>
        <dbReference type="EMBL" id="GGL66536.1"/>
    </source>
</evidence>
<dbReference type="InterPro" id="IPR054206">
    <property type="entry name" value="DUF6912"/>
</dbReference>
<reference evidence="1" key="1">
    <citation type="journal article" date="2014" name="Int. J. Syst. Evol. Microbiol.">
        <title>Complete genome sequence of Corynebacterium casei LMG S-19264T (=DSM 44701T), isolated from a smear-ripened cheese.</title>
        <authorList>
            <consortium name="US DOE Joint Genome Institute (JGI-PGF)"/>
            <person name="Walter F."/>
            <person name="Albersmeier A."/>
            <person name="Kalinowski J."/>
            <person name="Ruckert C."/>
        </authorList>
    </citation>
    <scope>NUCLEOTIDE SEQUENCE</scope>
    <source>
        <strain evidence="1">CGMCC 4.7306</strain>
    </source>
</reference>
<reference evidence="1" key="2">
    <citation type="submission" date="2020-09" db="EMBL/GenBank/DDBJ databases">
        <authorList>
            <person name="Sun Q."/>
            <person name="Zhou Y."/>
        </authorList>
    </citation>
    <scope>NUCLEOTIDE SEQUENCE</scope>
    <source>
        <strain evidence="1">CGMCC 4.7306</strain>
    </source>
</reference>
<dbReference type="EMBL" id="BMMZ01000006">
    <property type="protein sequence ID" value="GGL66536.1"/>
    <property type="molecule type" value="Genomic_DNA"/>
</dbReference>
<organism evidence="1 2">
    <name type="scientific">Microlunatus endophyticus</name>
    <dbReference type="NCBI Taxonomy" id="1716077"/>
    <lineage>
        <taxon>Bacteria</taxon>
        <taxon>Bacillati</taxon>
        <taxon>Actinomycetota</taxon>
        <taxon>Actinomycetes</taxon>
        <taxon>Propionibacteriales</taxon>
        <taxon>Propionibacteriaceae</taxon>
        <taxon>Microlunatus</taxon>
    </lineage>
</organism>
<name>A0A917SAA2_9ACTN</name>
<accession>A0A917SAA2</accession>
<sequence length="159" mass="16848">MMVFIPADHDHATALRAAGSSDEQFSAFAATGQMIKAHDYRPDEREDADYAAQLYASLAGLATSGDDRRLVLAADVPIARVHDGATDGSYGAITVTGLDWSDVRAVFVDAPEAVEAVRKAKQALPAAAGDGLDAVLGLGEVTALTDDHELLWHTPDEDW</sequence>
<protein>
    <submittedName>
        <fullName evidence="1">Uncharacterized protein</fullName>
    </submittedName>
</protein>
<evidence type="ECO:0000313" key="2">
    <source>
        <dbReference type="Proteomes" id="UP000613840"/>
    </source>
</evidence>
<dbReference type="Pfam" id="PF21853">
    <property type="entry name" value="DUF6912"/>
    <property type="match status" value="1"/>
</dbReference>